<dbReference type="RefSeq" id="WP_085790442.1">
    <property type="nucleotide sequence ID" value="NZ_FWFK01000001.1"/>
</dbReference>
<reference evidence="1 2" key="1">
    <citation type="submission" date="2017-03" db="EMBL/GenBank/DDBJ databases">
        <authorList>
            <person name="Afonso C.L."/>
            <person name="Miller P.J."/>
            <person name="Scott M.A."/>
            <person name="Spackman E."/>
            <person name="Goraichik I."/>
            <person name="Dimitrov K.M."/>
            <person name="Suarez D.L."/>
            <person name="Swayne D.E."/>
        </authorList>
    </citation>
    <scope>NUCLEOTIDE SEQUENCE [LARGE SCALE GENOMIC DNA]</scope>
    <source>
        <strain evidence="1 2">CECT 8625</strain>
    </source>
</reference>
<evidence type="ECO:0000313" key="1">
    <source>
        <dbReference type="EMBL" id="SLN20108.1"/>
    </source>
</evidence>
<evidence type="ECO:0000313" key="2">
    <source>
        <dbReference type="Proteomes" id="UP000193570"/>
    </source>
</evidence>
<accession>A0A1X6YG92</accession>
<dbReference type="OrthoDB" id="7874140at2"/>
<organism evidence="1 2">
    <name type="scientific">Roseivivax jejudonensis</name>
    <dbReference type="NCBI Taxonomy" id="1529041"/>
    <lineage>
        <taxon>Bacteria</taxon>
        <taxon>Pseudomonadati</taxon>
        <taxon>Pseudomonadota</taxon>
        <taxon>Alphaproteobacteria</taxon>
        <taxon>Rhodobacterales</taxon>
        <taxon>Roseobacteraceae</taxon>
        <taxon>Roseivivax</taxon>
    </lineage>
</organism>
<keyword evidence="2" id="KW-1185">Reference proteome</keyword>
<dbReference type="Proteomes" id="UP000193570">
    <property type="component" value="Unassembled WGS sequence"/>
</dbReference>
<gene>
    <name evidence="1" type="ORF">ROJ8625_00715</name>
</gene>
<sequence>MTEQRSLSKLMRREHLGVTKMLGYTLTLGDYEDWARFSDFLAARASDEVRAALAWAALRSLEEPLAEAVAATVLGSSDGPLPAFLDPMSDARFWASVASRRELKAYASAAFEALCIRDQSAFLDHFGEGRAAA</sequence>
<proteinExistence type="predicted"/>
<protein>
    <submittedName>
        <fullName evidence="1">Uncharacterized protein</fullName>
    </submittedName>
</protein>
<name>A0A1X6YG92_9RHOB</name>
<dbReference type="AlphaFoldDB" id="A0A1X6YG92"/>
<dbReference type="EMBL" id="FWFK01000001">
    <property type="protein sequence ID" value="SLN20108.1"/>
    <property type="molecule type" value="Genomic_DNA"/>
</dbReference>